<feature type="compositionally biased region" description="Basic and acidic residues" evidence="1">
    <location>
        <begin position="66"/>
        <end position="77"/>
    </location>
</feature>
<comment type="caution">
    <text evidence="2">The sequence shown here is derived from an EMBL/GenBank/DDBJ whole genome shotgun (WGS) entry which is preliminary data.</text>
</comment>
<gene>
    <name evidence="2" type="ORF">SEMRO_25_G017360.1</name>
</gene>
<dbReference type="OrthoDB" id="44564at2759"/>
<dbReference type="Proteomes" id="UP001153069">
    <property type="component" value="Unassembled WGS sequence"/>
</dbReference>
<evidence type="ECO:0000313" key="2">
    <source>
        <dbReference type="EMBL" id="CAB9497793.1"/>
    </source>
</evidence>
<feature type="region of interest" description="Disordered" evidence="1">
    <location>
        <begin position="49"/>
        <end position="77"/>
    </location>
</feature>
<sequence length="169" mass="18601">MSFPLRAIIRSPMAARLLATRPVVRSNLVAKAFFSDSITYSGGQASEGQGGFYGSGGARAAPENTSQEHDNSEEERSKMLAMAADVQSITHTMQELETLEQFLQREETENPGQVSGRSIELKNSIKKLMTNPEVLDTLNRLELNGSPVWGLSMAERQLVELARDKVNEC</sequence>
<proteinExistence type="predicted"/>
<dbReference type="EMBL" id="CAICTM010000025">
    <property type="protein sequence ID" value="CAB9497793.1"/>
    <property type="molecule type" value="Genomic_DNA"/>
</dbReference>
<protein>
    <submittedName>
        <fullName evidence="2">Uncharacterized protein</fullName>
    </submittedName>
</protein>
<name>A0A9N8D7E9_9STRA</name>
<accession>A0A9N8D7E9</accession>
<evidence type="ECO:0000256" key="1">
    <source>
        <dbReference type="SAM" id="MobiDB-lite"/>
    </source>
</evidence>
<reference evidence="2" key="1">
    <citation type="submission" date="2020-06" db="EMBL/GenBank/DDBJ databases">
        <authorList>
            <consortium name="Plant Systems Biology data submission"/>
        </authorList>
    </citation>
    <scope>NUCLEOTIDE SEQUENCE</scope>
    <source>
        <strain evidence="2">D6</strain>
    </source>
</reference>
<evidence type="ECO:0000313" key="3">
    <source>
        <dbReference type="Proteomes" id="UP001153069"/>
    </source>
</evidence>
<dbReference type="AlphaFoldDB" id="A0A9N8D7E9"/>
<organism evidence="2 3">
    <name type="scientific">Seminavis robusta</name>
    <dbReference type="NCBI Taxonomy" id="568900"/>
    <lineage>
        <taxon>Eukaryota</taxon>
        <taxon>Sar</taxon>
        <taxon>Stramenopiles</taxon>
        <taxon>Ochrophyta</taxon>
        <taxon>Bacillariophyta</taxon>
        <taxon>Bacillariophyceae</taxon>
        <taxon>Bacillariophycidae</taxon>
        <taxon>Naviculales</taxon>
        <taxon>Naviculaceae</taxon>
        <taxon>Seminavis</taxon>
    </lineage>
</organism>
<keyword evidence="3" id="KW-1185">Reference proteome</keyword>